<evidence type="ECO:0000256" key="3">
    <source>
        <dbReference type="SAM" id="SignalP"/>
    </source>
</evidence>
<reference evidence="5" key="1">
    <citation type="submission" date="2022-03" db="EMBL/GenBank/DDBJ databases">
        <title>Draft Genome Sequence of Firmicute Strain S0AB, a Heterotrophic Iron/Sulfur-Oxidizing Extreme Acidophile.</title>
        <authorList>
            <person name="Vergara E."/>
            <person name="Pakostova E."/>
            <person name="Johnson D.B."/>
            <person name="Holmes D.S."/>
        </authorList>
    </citation>
    <scope>NUCLEOTIDE SEQUENCE</scope>
    <source>
        <strain evidence="5">S0AB</strain>
    </source>
</reference>
<dbReference type="InterPro" id="IPR028082">
    <property type="entry name" value="Peripla_BP_I"/>
</dbReference>
<sequence length="413" mass="44462">MSNWNRVFVSTASAATVIGLLAGCGTNNAATSANSPSPTSSPSSNEITIGTLYASTGAFATSSMPEYQGLQFWVNQINANGGVLVKATGKKEKINLVAYNDQSSASTAINLYNQLITQNHVNILVSDFGSVLTSVAVPIAEENKMLLFDPTGTGESFFTPNNPYLVLTSLPTSQIWPDSLANYIIQSGIKKVGILYCQNDFDQSQEATLVQKLQAAGITPVYNTGVPTSTSNYSVLVHNMASANPQMAVELGYPNNDIAFLQAVQSTGVTFKKTFVIFPGQLPTMFGKDFSKQQLNGLYTYPTPPFIQYSNINYGLTLPQFEQKFEQFSGKNHINFLNVAGYTTGLAIQKTLETSTSLSQLALRNAVTQFSGQINTIDGTFKINNEGAQLGETLPIGQMSYNSSGILSMKIIK</sequence>
<keyword evidence="2 3" id="KW-0732">Signal</keyword>
<comment type="caution">
    <text evidence="5">The sequence shown here is derived from an EMBL/GenBank/DDBJ whole genome shotgun (WGS) entry which is preliminary data.</text>
</comment>
<proteinExistence type="inferred from homology"/>
<evidence type="ECO:0000256" key="1">
    <source>
        <dbReference type="ARBA" id="ARBA00010062"/>
    </source>
</evidence>
<dbReference type="RefSeq" id="WP_241716594.1">
    <property type="nucleotide sequence ID" value="NZ_JALBUF010000022.1"/>
</dbReference>
<dbReference type="InterPro" id="IPR051010">
    <property type="entry name" value="BCAA_transport"/>
</dbReference>
<dbReference type="SUPFAM" id="SSF53822">
    <property type="entry name" value="Periplasmic binding protein-like I"/>
    <property type="match status" value="1"/>
</dbReference>
<dbReference type="InterPro" id="IPR028081">
    <property type="entry name" value="Leu-bd"/>
</dbReference>
<feature type="chain" id="PRO_5040758335" description="Leucine-binding protein domain-containing protein" evidence="3">
    <location>
        <begin position="30"/>
        <end position="413"/>
    </location>
</feature>
<dbReference type="PANTHER" id="PTHR30483:SF6">
    <property type="entry name" value="PERIPLASMIC BINDING PROTEIN OF ABC TRANSPORTER FOR NATURAL AMINO ACIDS"/>
    <property type="match status" value="1"/>
</dbReference>
<feature type="domain" description="Leucine-binding protein" evidence="4">
    <location>
        <begin position="46"/>
        <end position="400"/>
    </location>
</feature>
<dbReference type="PROSITE" id="PS51257">
    <property type="entry name" value="PROKAR_LIPOPROTEIN"/>
    <property type="match status" value="1"/>
</dbReference>
<evidence type="ECO:0000259" key="4">
    <source>
        <dbReference type="Pfam" id="PF13458"/>
    </source>
</evidence>
<evidence type="ECO:0000256" key="2">
    <source>
        <dbReference type="ARBA" id="ARBA00022729"/>
    </source>
</evidence>
<protein>
    <recommendedName>
        <fullName evidence="4">Leucine-binding protein domain-containing protein</fullName>
    </recommendedName>
</protein>
<dbReference type="AlphaFoldDB" id="A0A9X2AFQ9"/>
<organism evidence="5 6">
    <name type="scientific">Sulfoacidibacillus ferrooxidans</name>
    <dbReference type="NCBI Taxonomy" id="2005001"/>
    <lineage>
        <taxon>Bacteria</taxon>
        <taxon>Bacillati</taxon>
        <taxon>Bacillota</taxon>
        <taxon>Bacilli</taxon>
        <taxon>Bacillales</taxon>
        <taxon>Alicyclobacillaceae</taxon>
        <taxon>Sulfoacidibacillus</taxon>
    </lineage>
</organism>
<gene>
    <name evidence="5" type="ORF">MM817_03004</name>
</gene>
<dbReference type="Pfam" id="PF13458">
    <property type="entry name" value="Peripla_BP_6"/>
    <property type="match status" value="1"/>
</dbReference>
<dbReference type="Gene3D" id="3.40.50.2300">
    <property type="match status" value="2"/>
</dbReference>
<dbReference type="PANTHER" id="PTHR30483">
    <property type="entry name" value="LEUCINE-SPECIFIC-BINDING PROTEIN"/>
    <property type="match status" value="1"/>
</dbReference>
<name>A0A9X2AFQ9_9BACL</name>
<evidence type="ECO:0000313" key="5">
    <source>
        <dbReference type="EMBL" id="MCI0184707.1"/>
    </source>
</evidence>
<accession>A0A9X2AFQ9</accession>
<dbReference type="EMBL" id="JALBUF010000022">
    <property type="protein sequence ID" value="MCI0184707.1"/>
    <property type="molecule type" value="Genomic_DNA"/>
</dbReference>
<comment type="similarity">
    <text evidence="1">Belongs to the leucine-binding protein family.</text>
</comment>
<dbReference type="Proteomes" id="UP001139263">
    <property type="component" value="Unassembled WGS sequence"/>
</dbReference>
<feature type="signal peptide" evidence="3">
    <location>
        <begin position="1"/>
        <end position="29"/>
    </location>
</feature>
<evidence type="ECO:0000313" key="6">
    <source>
        <dbReference type="Proteomes" id="UP001139263"/>
    </source>
</evidence>
<keyword evidence="6" id="KW-1185">Reference proteome</keyword>